<dbReference type="SUPFAM" id="SSF47384">
    <property type="entry name" value="Homodimeric domain of signal transducing histidine kinase"/>
    <property type="match status" value="1"/>
</dbReference>
<feature type="domain" description="HAMP" evidence="13">
    <location>
        <begin position="196"/>
        <end position="251"/>
    </location>
</feature>
<feature type="domain" description="Histidine kinase" evidence="12">
    <location>
        <begin position="259"/>
        <end position="483"/>
    </location>
</feature>
<dbReference type="InterPro" id="IPR004358">
    <property type="entry name" value="Sig_transdc_His_kin-like_C"/>
</dbReference>
<evidence type="ECO:0000256" key="8">
    <source>
        <dbReference type="ARBA" id="ARBA00022989"/>
    </source>
</evidence>
<dbReference type="SUPFAM" id="SSF55874">
    <property type="entry name" value="ATPase domain of HSP90 chaperone/DNA topoisomerase II/histidine kinase"/>
    <property type="match status" value="1"/>
</dbReference>
<dbReference type="InterPro" id="IPR013727">
    <property type="entry name" value="2CSK_N"/>
</dbReference>
<dbReference type="InterPro" id="IPR003661">
    <property type="entry name" value="HisK_dim/P_dom"/>
</dbReference>
<dbReference type="GO" id="GO:0016301">
    <property type="term" value="F:kinase activity"/>
    <property type="evidence" value="ECO:0007669"/>
    <property type="project" value="UniProtKB-KW"/>
</dbReference>
<comment type="catalytic activity">
    <reaction evidence="1">
        <text>ATP + protein L-histidine = ADP + protein N-phospho-L-histidine.</text>
        <dbReference type="EC" id="2.7.13.3"/>
    </reaction>
</comment>
<dbReference type="PANTHER" id="PTHR45436">
    <property type="entry name" value="SENSOR HISTIDINE KINASE YKOH"/>
    <property type="match status" value="1"/>
</dbReference>
<protein>
    <recommendedName>
        <fullName evidence="3">histidine kinase</fullName>
        <ecNumber evidence="3">2.7.13.3</ecNumber>
    </recommendedName>
</protein>
<dbReference type="InterPro" id="IPR050428">
    <property type="entry name" value="TCS_sensor_his_kinase"/>
</dbReference>
<evidence type="ECO:0000256" key="4">
    <source>
        <dbReference type="ARBA" id="ARBA00022553"/>
    </source>
</evidence>
<reference evidence="14 15" key="1">
    <citation type="submission" date="2024-05" db="EMBL/GenBank/DDBJ databases">
        <title>Roseateles sp. 2.12 16S ribosomal RNA gene Genome sequencing and assembly.</title>
        <authorList>
            <person name="Woo H."/>
        </authorList>
    </citation>
    <scope>NUCLEOTIDE SEQUENCE [LARGE SCALE GENOMIC DNA]</scope>
    <source>
        <strain evidence="14 15">2.12</strain>
    </source>
</reference>
<comment type="caution">
    <text evidence="14">The sequence shown here is derived from an EMBL/GenBank/DDBJ whole genome shotgun (WGS) entry which is preliminary data.</text>
</comment>
<evidence type="ECO:0000256" key="10">
    <source>
        <dbReference type="ARBA" id="ARBA00023136"/>
    </source>
</evidence>
<evidence type="ECO:0000259" key="12">
    <source>
        <dbReference type="PROSITE" id="PS50109"/>
    </source>
</evidence>
<evidence type="ECO:0000256" key="5">
    <source>
        <dbReference type="ARBA" id="ARBA00022679"/>
    </source>
</evidence>
<dbReference type="PRINTS" id="PR00344">
    <property type="entry name" value="BCTRLSENSOR"/>
</dbReference>
<dbReference type="InterPro" id="IPR003594">
    <property type="entry name" value="HATPase_dom"/>
</dbReference>
<dbReference type="EC" id="2.7.13.3" evidence="3"/>
<dbReference type="PROSITE" id="PS50109">
    <property type="entry name" value="HIS_KIN"/>
    <property type="match status" value="1"/>
</dbReference>
<dbReference type="Pfam" id="PF02518">
    <property type="entry name" value="HATPase_c"/>
    <property type="match status" value="1"/>
</dbReference>
<feature type="transmembrane region" description="Helical" evidence="11">
    <location>
        <begin position="175"/>
        <end position="198"/>
    </location>
</feature>
<keyword evidence="6 11" id="KW-0812">Transmembrane</keyword>
<evidence type="ECO:0000313" key="15">
    <source>
        <dbReference type="Proteomes" id="UP001462640"/>
    </source>
</evidence>
<keyword evidence="10 11" id="KW-0472">Membrane</keyword>
<keyword evidence="9" id="KW-0902">Two-component regulatory system</keyword>
<evidence type="ECO:0000256" key="7">
    <source>
        <dbReference type="ARBA" id="ARBA00022777"/>
    </source>
</evidence>
<keyword evidence="4" id="KW-0597">Phosphoprotein</keyword>
<dbReference type="EMBL" id="JBDPZC010000009">
    <property type="protein sequence ID" value="MEO3714657.1"/>
    <property type="molecule type" value="Genomic_DNA"/>
</dbReference>
<keyword evidence="7 14" id="KW-0418">Kinase</keyword>
<dbReference type="Pfam" id="PF08521">
    <property type="entry name" value="2CSK_N"/>
    <property type="match status" value="1"/>
</dbReference>
<dbReference type="CDD" id="cd00082">
    <property type="entry name" value="HisKA"/>
    <property type="match status" value="1"/>
</dbReference>
<evidence type="ECO:0000256" key="2">
    <source>
        <dbReference type="ARBA" id="ARBA00004370"/>
    </source>
</evidence>
<dbReference type="InterPro" id="IPR003660">
    <property type="entry name" value="HAMP_dom"/>
</dbReference>
<evidence type="ECO:0000256" key="11">
    <source>
        <dbReference type="SAM" id="Phobius"/>
    </source>
</evidence>
<evidence type="ECO:0000256" key="9">
    <source>
        <dbReference type="ARBA" id="ARBA00023012"/>
    </source>
</evidence>
<keyword evidence="8 11" id="KW-1133">Transmembrane helix</keyword>
<keyword evidence="15" id="KW-1185">Reference proteome</keyword>
<dbReference type="Gene3D" id="3.30.565.10">
    <property type="entry name" value="Histidine kinase-like ATPase, C-terminal domain"/>
    <property type="match status" value="1"/>
</dbReference>
<gene>
    <name evidence="14" type="ORF">ABDJ40_17950</name>
</gene>
<sequence>MSTPDSATPPAGPRRARSLRAQLLRPLAWIWSLGLAVAAFGAYELAVVAGDAAFDRGLQDSATALAGKVVWTDRGPLLDVSRQYFELLTWDQTELSNYAMLDEQGQVLAGDAAVPAPRQRVSRRAFERPLLYNARMGEEAVRGALFSIASPMLDRHVSIIVVETLHKRQRLVLDVLTVMAVPTLGLGLLTLSLLAWGIRRGVAPLRAVAAEVASREPSDWRPLAVQGVPAEVLPLIERINSLLANVEESVALQRRFVADAAHQLRTPVAGLRVLSQELAAELGSQGGAPAGRTGPLLEGLQQSSERMGKLIAQLLTLARAEAALMQLQGVEPMALGPLIHEAVEPLALEAVRRGSEIQLQLDEPPERPLEARAHALWLSEAISNALDNALRYGGRHIRVHLQAEDGWACIRISDDGPGVAAADLPRLGQAFWRGERADVQTQDGTGLGLAIAHDIIRRLGGRWEVRSRPEFPGLELVWRLPLV</sequence>
<dbReference type="PROSITE" id="PS50885">
    <property type="entry name" value="HAMP"/>
    <property type="match status" value="1"/>
</dbReference>
<dbReference type="InterPro" id="IPR036097">
    <property type="entry name" value="HisK_dim/P_sf"/>
</dbReference>
<evidence type="ECO:0000256" key="1">
    <source>
        <dbReference type="ARBA" id="ARBA00000085"/>
    </source>
</evidence>
<evidence type="ECO:0000256" key="3">
    <source>
        <dbReference type="ARBA" id="ARBA00012438"/>
    </source>
</evidence>
<keyword evidence="5" id="KW-0808">Transferase</keyword>
<dbReference type="Proteomes" id="UP001462640">
    <property type="component" value="Unassembled WGS sequence"/>
</dbReference>
<dbReference type="RefSeq" id="WP_347611742.1">
    <property type="nucleotide sequence ID" value="NZ_JBDPZC010000009.1"/>
</dbReference>
<dbReference type="Pfam" id="PF00512">
    <property type="entry name" value="HisKA"/>
    <property type="match status" value="1"/>
</dbReference>
<feature type="transmembrane region" description="Helical" evidence="11">
    <location>
        <begin position="28"/>
        <end position="49"/>
    </location>
</feature>
<proteinExistence type="predicted"/>
<evidence type="ECO:0000259" key="13">
    <source>
        <dbReference type="PROSITE" id="PS50885"/>
    </source>
</evidence>
<comment type="subcellular location">
    <subcellularLocation>
        <location evidence="2">Membrane</location>
    </subcellularLocation>
</comment>
<accession>A0ABV0GI79</accession>
<dbReference type="SMART" id="SM00388">
    <property type="entry name" value="HisKA"/>
    <property type="match status" value="1"/>
</dbReference>
<dbReference type="Gene3D" id="1.10.287.130">
    <property type="match status" value="1"/>
</dbReference>
<dbReference type="SMART" id="SM00387">
    <property type="entry name" value="HATPase_c"/>
    <property type="match status" value="1"/>
</dbReference>
<dbReference type="PANTHER" id="PTHR45436:SF1">
    <property type="entry name" value="SENSOR PROTEIN QSEC"/>
    <property type="match status" value="1"/>
</dbReference>
<dbReference type="InterPro" id="IPR005467">
    <property type="entry name" value="His_kinase_dom"/>
</dbReference>
<evidence type="ECO:0000256" key="6">
    <source>
        <dbReference type="ARBA" id="ARBA00022692"/>
    </source>
</evidence>
<organism evidence="14 15">
    <name type="scientific">Roseateles flavus</name>
    <dbReference type="NCBI Taxonomy" id="3149041"/>
    <lineage>
        <taxon>Bacteria</taxon>
        <taxon>Pseudomonadati</taxon>
        <taxon>Pseudomonadota</taxon>
        <taxon>Betaproteobacteria</taxon>
        <taxon>Burkholderiales</taxon>
        <taxon>Sphaerotilaceae</taxon>
        <taxon>Roseateles</taxon>
    </lineage>
</organism>
<evidence type="ECO:0000313" key="14">
    <source>
        <dbReference type="EMBL" id="MEO3714657.1"/>
    </source>
</evidence>
<dbReference type="InterPro" id="IPR036890">
    <property type="entry name" value="HATPase_C_sf"/>
</dbReference>
<name>A0ABV0GI79_9BURK</name>